<dbReference type="PROSITE" id="PS51257">
    <property type="entry name" value="PROKAR_LIPOPROTEIN"/>
    <property type="match status" value="1"/>
</dbReference>
<dbReference type="Pfam" id="PF14534">
    <property type="entry name" value="DUF4440"/>
    <property type="match status" value="1"/>
</dbReference>
<dbReference type="InterPro" id="IPR032710">
    <property type="entry name" value="NTF2-like_dom_sf"/>
</dbReference>
<dbReference type="RefSeq" id="WP_207328786.1">
    <property type="nucleotide sequence ID" value="NZ_JAFMYW010000002.1"/>
</dbReference>
<dbReference type="Gene3D" id="3.10.450.50">
    <property type="match status" value="1"/>
</dbReference>
<sequence length="150" mass="16503">MKTIIPFLAFVLLFASCKKNEPTDVGALNQQFIQAWNNKETDKVVAMLDDNVQFLQGDTRFTGKSEVAEKWVRATLPTISNLKTSTVSTVADTQIGYEAGTFSVDVAPEAPGEPSGFGKGNFVLLWKKGADENWKLSYAQLEDLPVQAKQ</sequence>
<dbReference type="InterPro" id="IPR027843">
    <property type="entry name" value="DUF4440"/>
</dbReference>
<evidence type="ECO:0000313" key="2">
    <source>
        <dbReference type="EMBL" id="MBO0948840.1"/>
    </source>
</evidence>
<evidence type="ECO:0000259" key="1">
    <source>
        <dbReference type="Pfam" id="PF14534"/>
    </source>
</evidence>
<organism evidence="2 3">
    <name type="scientific">Fibrella forsythiae</name>
    <dbReference type="NCBI Taxonomy" id="2817061"/>
    <lineage>
        <taxon>Bacteria</taxon>
        <taxon>Pseudomonadati</taxon>
        <taxon>Bacteroidota</taxon>
        <taxon>Cytophagia</taxon>
        <taxon>Cytophagales</taxon>
        <taxon>Spirosomataceae</taxon>
        <taxon>Fibrella</taxon>
    </lineage>
</organism>
<dbReference type="SUPFAM" id="SSF54427">
    <property type="entry name" value="NTF2-like"/>
    <property type="match status" value="1"/>
</dbReference>
<dbReference type="EMBL" id="JAFMYW010000002">
    <property type="protein sequence ID" value="MBO0948840.1"/>
    <property type="molecule type" value="Genomic_DNA"/>
</dbReference>
<reference evidence="2 3" key="1">
    <citation type="submission" date="2021-03" db="EMBL/GenBank/DDBJ databases">
        <title>Fibrella sp. HMF5405 genome sequencing and assembly.</title>
        <authorList>
            <person name="Kang H."/>
            <person name="Kim H."/>
            <person name="Bae S."/>
            <person name="Joh K."/>
        </authorList>
    </citation>
    <scope>NUCLEOTIDE SEQUENCE [LARGE SCALE GENOMIC DNA]</scope>
    <source>
        <strain evidence="2 3">HMF5405</strain>
    </source>
</reference>
<proteinExistence type="predicted"/>
<comment type="caution">
    <text evidence="2">The sequence shown here is derived from an EMBL/GenBank/DDBJ whole genome shotgun (WGS) entry which is preliminary data.</text>
</comment>
<gene>
    <name evidence="2" type="ORF">J2I46_09625</name>
</gene>
<keyword evidence="3" id="KW-1185">Reference proteome</keyword>
<evidence type="ECO:0000313" key="3">
    <source>
        <dbReference type="Proteomes" id="UP000664628"/>
    </source>
</evidence>
<accession>A0ABS3JFS0</accession>
<protein>
    <submittedName>
        <fullName evidence="2">Nuclear transport factor 2 family protein</fullName>
    </submittedName>
</protein>
<name>A0ABS3JFS0_9BACT</name>
<dbReference type="Proteomes" id="UP000664628">
    <property type="component" value="Unassembled WGS sequence"/>
</dbReference>
<feature type="domain" description="DUF4440" evidence="1">
    <location>
        <begin position="27"/>
        <end position="136"/>
    </location>
</feature>